<sequence length="134" mass="16182">AHRRRNHQMPKVYSTQFRQELLQFVQSTKHKANKNWTPKTNCVINKRYHKWCLDEEIQLCFALIDIGPQWEKIQSQQFQDFTVIQLKNKYRELILEKRENQQNNAPVRILVKTIPQKIIAKALTKWLLTIQQNN</sequence>
<name>A0A146K5R1_9EUKA</name>
<organism evidence="1">
    <name type="scientific">Trepomonas sp. PC1</name>
    <dbReference type="NCBI Taxonomy" id="1076344"/>
    <lineage>
        <taxon>Eukaryota</taxon>
        <taxon>Metamonada</taxon>
        <taxon>Diplomonadida</taxon>
        <taxon>Hexamitidae</taxon>
        <taxon>Hexamitinae</taxon>
        <taxon>Trepomonas</taxon>
    </lineage>
</organism>
<gene>
    <name evidence="1" type="ORF">TPC1_15902</name>
</gene>
<protein>
    <submittedName>
        <fullName evidence="1">Myb-like DNA-binding domain-containing protein</fullName>
    </submittedName>
</protein>
<dbReference type="AlphaFoldDB" id="A0A146K5R1"/>
<dbReference type="EMBL" id="GDID01004376">
    <property type="protein sequence ID" value="JAP92230.1"/>
    <property type="molecule type" value="Transcribed_RNA"/>
</dbReference>
<dbReference type="GO" id="GO:0003677">
    <property type="term" value="F:DNA binding"/>
    <property type="evidence" value="ECO:0007669"/>
    <property type="project" value="UniProtKB-KW"/>
</dbReference>
<feature type="non-terminal residue" evidence="1">
    <location>
        <position position="1"/>
    </location>
</feature>
<keyword evidence="1" id="KW-0238">DNA-binding</keyword>
<reference evidence="1" key="1">
    <citation type="submission" date="2015-07" db="EMBL/GenBank/DDBJ databases">
        <title>Adaptation to a free-living lifestyle via gene acquisitions in the diplomonad Trepomonas sp. PC1.</title>
        <authorList>
            <person name="Xu F."/>
            <person name="Jerlstrom-Hultqvist J."/>
            <person name="Kolisko M."/>
            <person name="Simpson A.G.B."/>
            <person name="Roger A.J."/>
            <person name="Svard S.G."/>
            <person name="Andersson J.O."/>
        </authorList>
    </citation>
    <scope>NUCLEOTIDE SEQUENCE</scope>
    <source>
        <strain evidence="1">PC1</strain>
    </source>
</reference>
<evidence type="ECO:0000313" key="1">
    <source>
        <dbReference type="EMBL" id="JAP92230.1"/>
    </source>
</evidence>
<proteinExistence type="predicted"/>
<accession>A0A146K5R1</accession>
<dbReference type="Gene3D" id="1.10.246.220">
    <property type="match status" value="1"/>
</dbReference>